<dbReference type="GO" id="GO:0140098">
    <property type="term" value="F:catalytic activity, acting on RNA"/>
    <property type="evidence" value="ECO:0007669"/>
    <property type="project" value="UniProtKB-ARBA"/>
</dbReference>
<dbReference type="GO" id="GO:0003723">
    <property type="term" value="F:RNA binding"/>
    <property type="evidence" value="ECO:0007669"/>
    <property type="project" value="InterPro"/>
</dbReference>
<dbReference type="InterPro" id="IPR020103">
    <property type="entry name" value="PsdUridine_synth_cat_dom_sf"/>
</dbReference>
<proteinExistence type="inferred from homology"/>
<comment type="similarity">
    <text evidence="1">Belongs to the pseudouridine synthase RluA family.</text>
</comment>
<dbReference type="GO" id="GO:0009982">
    <property type="term" value="F:pseudouridine synthase activity"/>
    <property type="evidence" value="ECO:0007669"/>
    <property type="project" value="InterPro"/>
</dbReference>
<gene>
    <name evidence="4" type="ORF">SPIROBIBN47_340010</name>
</gene>
<dbReference type="PANTHER" id="PTHR21600">
    <property type="entry name" value="MITOCHONDRIAL RNA PSEUDOURIDINE SYNTHASE"/>
    <property type="match status" value="1"/>
</dbReference>
<dbReference type="Pfam" id="PF00849">
    <property type="entry name" value="PseudoU_synth_2"/>
    <property type="match status" value="1"/>
</dbReference>
<protein>
    <submittedName>
        <fullName evidence="4">Pseudouridine synthase</fullName>
        <ecNumber evidence="4">5.4.99.-</ecNumber>
    </submittedName>
</protein>
<dbReference type="EMBL" id="FWDM01000028">
    <property type="protein sequence ID" value="SLM14476.1"/>
    <property type="molecule type" value="Genomic_DNA"/>
</dbReference>
<dbReference type="InterPro" id="IPR006145">
    <property type="entry name" value="PsdUridine_synth_RsuA/RluA"/>
</dbReference>
<keyword evidence="4" id="KW-0413">Isomerase</keyword>
<dbReference type="Gene3D" id="3.30.2350.10">
    <property type="entry name" value="Pseudouridine synthase"/>
    <property type="match status" value="1"/>
</dbReference>
<dbReference type="PANTHER" id="PTHR21600:SF87">
    <property type="entry name" value="RNA PSEUDOURIDYLATE SYNTHASE DOMAIN-CONTAINING PROTEIN 1"/>
    <property type="match status" value="1"/>
</dbReference>
<feature type="domain" description="Pseudouridine synthase RsuA/RluA-like" evidence="3">
    <location>
        <begin position="46"/>
        <end position="185"/>
    </location>
</feature>
<sequence length="251" mass="28440">MKKHWVRQMCHQGWRRTLPAHTFFLRAFFCYDEVYMLSILFEDDEILVVDKPAGLPAQPGEGVKDDVVGVLERQLGYKPFPVHRLDRDTAGCMMLAKTKAAAAQWSQLIASKDIVKRYYAWAAGEPQKKNGVIDAALDGRKGAQEARTFWSLKEAWRLADAQAVSLLELELKTGRMHQIRRHLAAIGLPILGDDRHGDFALNKALRRFGIRRLMLWAYMLMLPGGTIVRASLPPHFAAFKEMLARSGAIQQ</sequence>
<accession>A0A3P3XK72</accession>
<dbReference type="EC" id="5.4.99.-" evidence="4"/>
<keyword evidence="2" id="KW-1133">Transmembrane helix</keyword>
<dbReference type="SUPFAM" id="SSF55120">
    <property type="entry name" value="Pseudouridine synthase"/>
    <property type="match status" value="1"/>
</dbReference>
<dbReference type="InterPro" id="IPR050188">
    <property type="entry name" value="RluA_PseudoU_synthase"/>
</dbReference>
<evidence type="ECO:0000259" key="3">
    <source>
        <dbReference type="Pfam" id="PF00849"/>
    </source>
</evidence>
<dbReference type="AlphaFoldDB" id="A0A3P3XK72"/>
<dbReference type="GO" id="GO:0000455">
    <property type="term" value="P:enzyme-directed rRNA pseudouridine synthesis"/>
    <property type="evidence" value="ECO:0007669"/>
    <property type="project" value="TreeGrafter"/>
</dbReference>
<dbReference type="PROSITE" id="PS01129">
    <property type="entry name" value="PSI_RLU"/>
    <property type="match status" value="1"/>
</dbReference>
<feature type="transmembrane region" description="Helical" evidence="2">
    <location>
        <begin position="213"/>
        <end position="232"/>
    </location>
</feature>
<evidence type="ECO:0000313" key="4">
    <source>
        <dbReference type="EMBL" id="SLM14476.1"/>
    </source>
</evidence>
<dbReference type="CDD" id="cd02869">
    <property type="entry name" value="PseudoU_synth_RluA_like"/>
    <property type="match status" value="1"/>
</dbReference>
<dbReference type="InterPro" id="IPR006224">
    <property type="entry name" value="PsdUridine_synth_RluA-like_CS"/>
</dbReference>
<keyword evidence="2" id="KW-0812">Transmembrane</keyword>
<evidence type="ECO:0000256" key="2">
    <source>
        <dbReference type="SAM" id="Phobius"/>
    </source>
</evidence>
<name>A0A3P3XK72_9SPIR</name>
<evidence type="ECO:0000256" key="1">
    <source>
        <dbReference type="ARBA" id="ARBA00010876"/>
    </source>
</evidence>
<organism evidence="4">
    <name type="scientific">uncultured spirochete</name>
    <dbReference type="NCBI Taxonomy" id="156406"/>
    <lineage>
        <taxon>Bacteria</taxon>
        <taxon>Pseudomonadati</taxon>
        <taxon>Spirochaetota</taxon>
        <taxon>Spirochaetia</taxon>
        <taxon>Spirochaetales</taxon>
        <taxon>environmental samples</taxon>
    </lineage>
</organism>
<keyword evidence="2" id="KW-0472">Membrane</keyword>
<reference evidence="4" key="1">
    <citation type="submission" date="2017-02" db="EMBL/GenBank/DDBJ databases">
        <authorList>
            <person name="Regsiter A."/>
            <person name="William W."/>
        </authorList>
    </citation>
    <scope>NUCLEOTIDE SEQUENCE</scope>
    <source>
        <strain evidence="4">Bib</strain>
    </source>
</reference>